<dbReference type="AlphaFoldDB" id="A0A8S4AE93"/>
<evidence type="ECO:0000259" key="1">
    <source>
        <dbReference type="Pfam" id="PF00497"/>
    </source>
</evidence>
<dbReference type="Gene3D" id="3.40.190.10">
    <property type="entry name" value="Periplasmic binding protein-like II"/>
    <property type="match status" value="2"/>
</dbReference>
<dbReference type="InterPro" id="IPR001638">
    <property type="entry name" value="Solute-binding_3/MltF_N"/>
</dbReference>
<name>A0A8S4AE93_9EUPU</name>
<sequence>CKIAGKSCVLLLTPVPECSVRKGELLYPGRGLMEGWFDACTGYFNTQDRSNSWDFTAPYLVSNASFFVAEGNPTGFNPDLDDYSSFTLVYQITAITNNHCLNRLHKKFNRLIVTEGEEEAILMVLNGTADAWFTKEDNIPRLQRLPQRFHCENVGTSIMTRKGGELPSWWNVAFAEFYSTGGYSNFCKEQGQMYNVNFPCLEGPEKSAELKEGTIEGF</sequence>
<accession>A0A8S4AE93</accession>
<evidence type="ECO:0000313" key="2">
    <source>
        <dbReference type="EMBL" id="CAG5136371.1"/>
    </source>
</evidence>
<keyword evidence="3" id="KW-1185">Reference proteome</keyword>
<comment type="caution">
    <text evidence="2">The sequence shown here is derived from an EMBL/GenBank/DDBJ whole genome shotgun (WGS) entry which is preliminary data.</text>
</comment>
<dbReference type="Pfam" id="PF00497">
    <property type="entry name" value="SBP_bac_3"/>
    <property type="match status" value="1"/>
</dbReference>
<feature type="non-terminal residue" evidence="2">
    <location>
        <position position="1"/>
    </location>
</feature>
<dbReference type="Proteomes" id="UP000678393">
    <property type="component" value="Unassembled WGS sequence"/>
</dbReference>
<reference evidence="2" key="1">
    <citation type="submission" date="2021-04" db="EMBL/GenBank/DDBJ databases">
        <authorList>
            <consortium name="Molecular Ecology Group"/>
        </authorList>
    </citation>
    <scope>NUCLEOTIDE SEQUENCE</scope>
</reference>
<evidence type="ECO:0000313" key="3">
    <source>
        <dbReference type="Proteomes" id="UP000678393"/>
    </source>
</evidence>
<dbReference type="SUPFAM" id="SSF53850">
    <property type="entry name" value="Periplasmic binding protein-like II"/>
    <property type="match status" value="1"/>
</dbReference>
<protein>
    <recommendedName>
        <fullName evidence="1">Solute-binding protein family 3/N-terminal domain-containing protein</fullName>
    </recommendedName>
</protein>
<organism evidence="2 3">
    <name type="scientific">Candidula unifasciata</name>
    <dbReference type="NCBI Taxonomy" id="100452"/>
    <lineage>
        <taxon>Eukaryota</taxon>
        <taxon>Metazoa</taxon>
        <taxon>Spiralia</taxon>
        <taxon>Lophotrochozoa</taxon>
        <taxon>Mollusca</taxon>
        <taxon>Gastropoda</taxon>
        <taxon>Heterobranchia</taxon>
        <taxon>Euthyneura</taxon>
        <taxon>Panpulmonata</taxon>
        <taxon>Eupulmonata</taxon>
        <taxon>Stylommatophora</taxon>
        <taxon>Helicina</taxon>
        <taxon>Helicoidea</taxon>
        <taxon>Geomitridae</taxon>
        <taxon>Candidula</taxon>
    </lineage>
</organism>
<dbReference type="EMBL" id="CAJHNH020008525">
    <property type="protein sequence ID" value="CAG5136371.1"/>
    <property type="molecule type" value="Genomic_DNA"/>
</dbReference>
<feature type="domain" description="Solute-binding protein family 3/N-terminal" evidence="1">
    <location>
        <begin position="31"/>
        <end position="185"/>
    </location>
</feature>
<dbReference type="OrthoDB" id="5984008at2759"/>
<proteinExistence type="predicted"/>
<gene>
    <name evidence="2" type="ORF">CUNI_LOCUS21929</name>
</gene>